<evidence type="ECO:0000256" key="1">
    <source>
        <dbReference type="ARBA" id="ARBA00001968"/>
    </source>
</evidence>
<dbReference type="AlphaFoldDB" id="A0A1X7V8J7"/>
<dbReference type="Pfam" id="PF13359">
    <property type="entry name" value="DDE_Tnp_4"/>
    <property type="match status" value="1"/>
</dbReference>
<dbReference type="EnsemblMetazoa" id="Aqu2.1.36336_001">
    <property type="protein sequence ID" value="Aqu2.1.36336_001"/>
    <property type="gene ID" value="Aqu2.1.36336"/>
</dbReference>
<dbReference type="InterPro" id="IPR027806">
    <property type="entry name" value="HARBI1_dom"/>
</dbReference>
<keyword evidence="2" id="KW-0479">Metal-binding</keyword>
<dbReference type="OrthoDB" id="5955800at2759"/>
<proteinExistence type="predicted"/>
<sequence length="93" mass="10666">MKEYANGGSTVQEQYYGCKLCSAQMLIECKFGQLKACLGILKRPLDININEVAHVIYACFVLHHFCELNDKFIAKERVQVAIHYDNRFQPPTV</sequence>
<comment type="cofactor">
    <cofactor evidence="1">
        <name>a divalent metal cation</name>
        <dbReference type="ChEBI" id="CHEBI:60240"/>
    </cofactor>
</comment>
<name>A0A1X7V8J7_AMPQE</name>
<evidence type="ECO:0000256" key="2">
    <source>
        <dbReference type="ARBA" id="ARBA00022723"/>
    </source>
</evidence>
<reference evidence="4" key="1">
    <citation type="submission" date="2017-05" db="UniProtKB">
        <authorList>
            <consortium name="EnsemblMetazoa"/>
        </authorList>
    </citation>
    <scope>IDENTIFICATION</scope>
</reference>
<protein>
    <recommendedName>
        <fullName evidence="3">DDE Tnp4 domain-containing protein</fullName>
    </recommendedName>
</protein>
<dbReference type="InParanoid" id="A0A1X7V8J7"/>
<dbReference type="GO" id="GO:0046872">
    <property type="term" value="F:metal ion binding"/>
    <property type="evidence" value="ECO:0007669"/>
    <property type="project" value="UniProtKB-KW"/>
</dbReference>
<evidence type="ECO:0000313" key="4">
    <source>
        <dbReference type="EnsemblMetazoa" id="Aqu2.1.36336_001"/>
    </source>
</evidence>
<feature type="domain" description="DDE Tnp4" evidence="3">
    <location>
        <begin position="9"/>
        <end position="63"/>
    </location>
</feature>
<accession>A0A1X7V8J7</accession>
<organism evidence="4">
    <name type="scientific">Amphimedon queenslandica</name>
    <name type="common">Sponge</name>
    <dbReference type="NCBI Taxonomy" id="400682"/>
    <lineage>
        <taxon>Eukaryota</taxon>
        <taxon>Metazoa</taxon>
        <taxon>Porifera</taxon>
        <taxon>Demospongiae</taxon>
        <taxon>Heteroscleromorpha</taxon>
        <taxon>Haplosclerida</taxon>
        <taxon>Niphatidae</taxon>
        <taxon>Amphimedon</taxon>
    </lineage>
</organism>
<evidence type="ECO:0000259" key="3">
    <source>
        <dbReference type="Pfam" id="PF13359"/>
    </source>
</evidence>